<organism evidence="1 2">
    <name type="scientific">Datura stramonium</name>
    <name type="common">Jimsonweed</name>
    <name type="synonym">Common thornapple</name>
    <dbReference type="NCBI Taxonomy" id="4076"/>
    <lineage>
        <taxon>Eukaryota</taxon>
        <taxon>Viridiplantae</taxon>
        <taxon>Streptophyta</taxon>
        <taxon>Embryophyta</taxon>
        <taxon>Tracheophyta</taxon>
        <taxon>Spermatophyta</taxon>
        <taxon>Magnoliopsida</taxon>
        <taxon>eudicotyledons</taxon>
        <taxon>Gunneridae</taxon>
        <taxon>Pentapetalae</taxon>
        <taxon>asterids</taxon>
        <taxon>lamiids</taxon>
        <taxon>Solanales</taxon>
        <taxon>Solanaceae</taxon>
        <taxon>Solanoideae</taxon>
        <taxon>Datureae</taxon>
        <taxon>Datura</taxon>
    </lineage>
</organism>
<comment type="caution">
    <text evidence="1">The sequence shown here is derived from an EMBL/GenBank/DDBJ whole genome shotgun (WGS) entry which is preliminary data.</text>
</comment>
<gene>
    <name evidence="1" type="ORF">HAX54_007645</name>
</gene>
<keyword evidence="2" id="KW-1185">Reference proteome</keyword>
<sequence>MSSLSRPAFSSLFLQINLGFVGFGPMNQGHPIMPRSVPSRGLGKLSAAPSWCPCRLDAFQRTRRLERALAYCPGLHFPLESALLFFLPFPDALWSKERHIVIILSPGQGTLLPRTFIMMWEENSRLNSLTLTKYFHSFAICVPRGRARSKIQVTARLDGNVSA</sequence>
<accession>A0ABS8TC43</accession>
<evidence type="ECO:0000313" key="1">
    <source>
        <dbReference type="EMBL" id="MCD7469027.1"/>
    </source>
</evidence>
<proteinExistence type="predicted"/>
<evidence type="ECO:0000313" key="2">
    <source>
        <dbReference type="Proteomes" id="UP000823775"/>
    </source>
</evidence>
<dbReference type="Proteomes" id="UP000823775">
    <property type="component" value="Unassembled WGS sequence"/>
</dbReference>
<name>A0ABS8TC43_DATST</name>
<dbReference type="EMBL" id="JACEIK010001394">
    <property type="protein sequence ID" value="MCD7469027.1"/>
    <property type="molecule type" value="Genomic_DNA"/>
</dbReference>
<reference evidence="1 2" key="1">
    <citation type="journal article" date="2021" name="BMC Genomics">
        <title>Datura genome reveals duplications of psychoactive alkaloid biosynthetic genes and high mutation rate following tissue culture.</title>
        <authorList>
            <person name="Rajewski A."/>
            <person name="Carter-House D."/>
            <person name="Stajich J."/>
            <person name="Litt A."/>
        </authorList>
    </citation>
    <scope>NUCLEOTIDE SEQUENCE [LARGE SCALE GENOMIC DNA]</scope>
    <source>
        <strain evidence="1">AR-01</strain>
    </source>
</reference>
<protein>
    <submittedName>
        <fullName evidence="1">Uncharacterized protein</fullName>
    </submittedName>
</protein>